<evidence type="ECO:0000313" key="1">
    <source>
        <dbReference type="EMBL" id="TLD41246.1"/>
    </source>
</evidence>
<organism evidence="1 2">
    <name type="scientific">Candidatus Jettenia ecosi</name>
    <dbReference type="NCBI Taxonomy" id="2494326"/>
    <lineage>
        <taxon>Bacteria</taxon>
        <taxon>Pseudomonadati</taxon>
        <taxon>Planctomycetota</taxon>
        <taxon>Candidatus Brocadiia</taxon>
        <taxon>Candidatus Brocadiales</taxon>
        <taxon>Candidatus Brocadiaceae</taxon>
        <taxon>Candidatus Jettenia</taxon>
    </lineage>
</organism>
<reference evidence="1 2" key="1">
    <citation type="submission" date="2019-04" db="EMBL/GenBank/DDBJ databases">
        <title>Genome of a novel bacterium Candidatus Jettenia ecosi reconstructed from metagenome of an anammox bioreactor.</title>
        <authorList>
            <person name="Mardanov A.V."/>
            <person name="Beletsky A.V."/>
            <person name="Ravin N.V."/>
            <person name="Botchkova E.A."/>
            <person name="Litti Y.V."/>
            <person name="Nozhevnikova A.N."/>
        </authorList>
    </citation>
    <scope>NUCLEOTIDE SEQUENCE [LARGE SCALE GENOMIC DNA]</scope>
    <source>
        <strain evidence="1">J2</strain>
    </source>
</reference>
<sequence>MYVAIVIFSSNKNARKMAFQSNEKEIKSQNLQAHRVSCIGISILQGNL</sequence>
<dbReference type="EMBL" id="SULG01000056">
    <property type="protein sequence ID" value="TLD41246.1"/>
    <property type="molecule type" value="Genomic_DNA"/>
</dbReference>
<comment type="caution">
    <text evidence="1">The sequence shown here is derived from an EMBL/GenBank/DDBJ whole genome shotgun (WGS) entry which is preliminary data.</text>
</comment>
<accession>A0A533Q998</accession>
<proteinExistence type="predicted"/>
<evidence type="ECO:0000313" key="2">
    <source>
        <dbReference type="Proteomes" id="UP000319783"/>
    </source>
</evidence>
<gene>
    <name evidence="1" type="ORF">JETT_2493</name>
</gene>
<protein>
    <submittedName>
        <fullName evidence="1">Uncharacterized protein</fullName>
    </submittedName>
</protein>
<dbReference type="Proteomes" id="UP000319783">
    <property type="component" value="Unassembled WGS sequence"/>
</dbReference>
<name>A0A533Q998_9BACT</name>
<dbReference type="AlphaFoldDB" id="A0A533Q998"/>